<evidence type="ECO:0000313" key="3">
    <source>
        <dbReference type="Proteomes" id="UP000727407"/>
    </source>
</evidence>
<feature type="region of interest" description="Disordered" evidence="1">
    <location>
        <begin position="1"/>
        <end position="31"/>
    </location>
</feature>
<comment type="caution">
    <text evidence="2">The sequence shown here is derived from an EMBL/GenBank/DDBJ whole genome shotgun (WGS) entry which is preliminary data.</text>
</comment>
<name>A0A8J4TPW7_CLAMG</name>
<dbReference type="EMBL" id="QNUK01000363">
    <property type="protein sequence ID" value="KAF5894658.1"/>
    <property type="molecule type" value="Genomic_DNA"/>
</dbReference>
<feature type="compositionally biased region" description="Basic and acidic residues" evidence="1">
    <location>
        <begin position="500"/>
        <end position="513"/>
    </location>
</feature>
<keyword evidence="3" id="KW-1185">Reference proteome</keyword>
<proteinExistence type="predicted"/>
<feature type="region of interest" description="Disordered" evidence="1">
    <location>
        <begin position="403"/>
        <end position="525"/>
    </location>
</feature>
<evidence type="ECO:0000256" key="1">
    <source>
        <dbReference type="SAM" id="MobiDB-lite"/>
    </source>
</evidence>
<dbReference type="Proteomes" id="UP000727407">
    <property type="component" value="Unassembled WGS sequence"/>
</dbReference>
<feature type="compositionally biased region" description="Basic residues" evidence="1">
    <location>
        <begin position="408"/>
        <end position="420"/>
    </location>
</feature>
<reference evidence="2" key="1">
    <citation type="submission" date="2020-07" db="EMBL/GenBank/DDBJ databases">
        <title>Clarias magur genome sequencing, assembly and annotation.</title>
        <authorList>
            <person name="Kushwaha B."/>
            <person name="Kumar R."/>
            <person name="Das P."/>
            <person name="Joshi C.G."/>
            <person name="Kumar D."/>
            <person name="Nagpure N.S."/>
            <person name="Pandey M."/>
            <person name="Agarwal S."/>
            <person name="Srivastava S."/>
            <person name="Singh M."/>
            <person name="Sahoo L."/>
            <person name="Jayasankar P."/>
            <person name="Meher P.K."/>
            <person name="Koringa P.G."/>
            <person name="Iquebal M.A."/>
            <person name="Das S.P."/>
            <person name="Bit A."/>
            <person name="Patnaik S."/>
            <person name="Patel N."/>
            <person name="Shah T.M."/>
            <person name="Hinsu A."/>
            <person name="Jena J.K."/>
        </authorList>
    </citation>
    <scope>NUCLEOTIDE SEQUENCE</scope>
    <source>
        <strain evidence="2">CIFAMagur01</strain>
        <tissue evidence="2">Testis</tissue>
    </source>
</reference>
<evidence type="ECO:0000313" key="2">
    <source>
        <dbReference type="EMBL" id="KAF5894658.1"/>
    </source>
</evidence>
<dbReference type="AlphaFoldDB" id="A0A8J4TPW7"/>
<organism evidence="2 3">
    <name type="scientific">Clarias magur</name>
    <name type="common">Asian catfish</name>
    <name type="synonym">Macropteronotus magur</name>
    <dbReference type="NCBI Taxonomy" id="1594786"/>
    <lineage>
        <taxon>Eukaryota</taxon>
        <taxon>Metazoa</taxon>
        <taxon>Chordata</taxon>
        <taxon>Craniata</taxon>
        <taxon>Vertebrata</taxon>
        <taxon>Euteleostomi</taxon>
        <taxon>Actinopterygii</taxon>
        <taxon>Neopterygii</taxon>
        <taxon>Teleostei</taxon>
        <taxon>Ostariophysi</taxon>
        <taxon>Siluriformes</taxon>
        <taxon>Clariidae</taxon>
        <taxon>Clarias</taxon>
    </lineage>
</organism>
<gene>
    <name evidence="2" type="ORF">DAT39_015631</name>
</gene>
<feature type="compositionally biased region" description="Basic residues" evidence="1">
    <location>
        <begin position="475"/>
        <end position="495"/>
    </location>
</feature>
<feature type="non-terminal residue" evidence="2">
    <location>
        <position position="666"/>
    </location>
</feature>
<protein>
    <submittedName>
        <fullName evidence="2">Uncharacterized protein</fullName>
    </submittedName>
</protein>
<sequence>MVVGGASVKPETSDAEQQAVSESQRRVNRRGGHKCPICGQVYADVAQHLRFTENVTNQTELALLSKLAHRHFATNLDCPVQFCNAKHINRLDKHLQKIHRLEKPMITLYMQKAKDRYVTKELALLRASNPTPRMVSHLDELDDVAVEEGSQASSEAHSEHATTSAPTPPTSCSEAPCAHSTPKRPLPSHSASESPNEPGTSGMHFHSFSKIATPDKLATPLLGEPSPGCRNCQVLFAELERVKQLLKGEIKRNLELNQPHSSRSRSNLVQCKRRKPFSPSKDPQYVKLVEEFRGHLEGVNPTRKARENAKQQATRVIHFLEFMAVLNADLLFLSNPDKVCAFVAHLQERQFKPTTQKLYLLDVVAFLKYILNTSPSVRLGTEGINALLVELTAHLRDIGRDIVEHQPTMRRSKSAKRRKMSKECKKANVPRKTYLLRKKETPVVSSSEDDGTDDWKPAKTSSEGDLEVEKEPVKGRKVVKQKRALGPIRRKRKRSVTSIEDDRKSIEKSREYSENYSDEEEKQERRMVPKEFENKMVASPVQPREVKVSIEDKRTLSPCLQLKTAIVRVNPVTLKTSEMQQVCISRGTASILEKLPSTVVCDGTSKVKRKILNQSSPFKVSSSTGHSKRHRVRSTSVQTVISGDVTFTDDMILTRDWPLQLVLPLQ</sequence>
<accession>A0A8J4TPW7</accession>
<dbReference type="OrthoDB" id="8447250at2759"/>
<feature type="compositionally biased region" description="Polar residues" evidence="1">
    <location>
        <begin position="189"/>
        <end position="199"/>
    </location>
</feature>
<feature type="region of interest" description="Disordered" evidence="1">
    <location>
        <begin position="145"/>
        <end position="206"/>
    </location>
</feature>
<feature type="compositionally biased region" description="Low complexity" evidence="1">
    <location>
        <begin position="161"/>
        <end position="177"/>
    </location>
</feature>